<dbReference type="GO" id="GO:0030956">
    <property type="term" value="C:glutamyl-tRNA(Gln) amidotransferase complex"/>
    <property type="evidence" value="ECO:0007669"/>
    <property type="project" value="InterPro"/>
</dbReference>
<dbReference type="NCBIfam" id="TIGR00132">
    <property type="entry name" value="gatA"/>
    <property type="match status" value="1"/>
</dbReference>
<sequence>MDILDMTVEELRAAILDKKLKSEDIVKAYFENIREKDPEINAYITLCEDYALKEARNVDKKIEAGDKVGKLAGIPIAIKDNICTDGIKTTCASKMLYDFVPPYDATVIKKLKAEDAIIIGKVNMDEFAMGSSTENSAFKVTKNPRDITRVPGGSSGGSAAVVAAKMAPISLGSDTGGSIRQPAAFCGVVGLKPTYGLVSRFGLIAFASSLDQIGPLGKTVKDCASLLDIICGEDELDNTSAKGQKKEDYLEGIDDGIKGMKIGMPKEFLGEGLDPEIKECVENTIEKLKSLGAEVESMTLPITEEGLSAYYIISSAEASSNLARFDGIRYGYRPDDFEDVYDLMETTRSEAFGDEVKRRIMLGTYALSSGYYDAYYKRALKLKKKIKNQFKAAFEKYDLILSPVSPVLPFKIGEKKSDPLEMYLADIYTVNINLAGIPAISLPCGASKDGVPIGLQLLGPHFGEKKIFKAARALEKER</sequence>
<keyword evidence="4 8" id="KW-0067">ATP-binding</keyword>
<keyword evidence="3 8" id="KW-0547">Nucleotide-binding</keyword>
<proteinExistence type="inferred from homology"/>
<reference evidence="9 10" key="1">
    <citation type="submission" date="2022-04" db="EMBL/GenBank/DDBJ databases">
        <title>Genome sequence of C. roseum typestrain.</title>
        <authorList>
            <person name="Poehlein A."/>
            <person name="Schoch T."/>
            <person name="Duerre P."/>
            <person name="Daniel R."/>
        </authorList>
    </citation>
    <scope>NUCLEOTIDE SEQUENCE [LARGE SCALE GENOMIC DNA]</scope>
    <source>
        <strain evidence="9 10">DSM 7320</strain>
    </source>
</reference>
<dbReference type="PROSITE" id="PS00571">
    <property type="entry name" value="AMIDASES"/>
    <property type="match status" value="1"/>
</dbReference>
<keyword evidence="10" id="KW-1185">Reference proteome</keyword>
<evidence type="ECO:0000313" key="9">
    <source>
        <dbReference type="EMBL" id="URZ10264.1"/>
    </source>
</evidence>
<organism evidence="9 10">
    <name type="scientific">Clostridium felsineum</name>
    <dbReference type="NCBI Taxonomy" id="36839"/>
    <lineage>
        <taxon>Bacteria</taxon>
        <taxon>Bacillati</taxon>
        <taxon>Bacillota</taxon>
        <taxon>Clostridia</taxon>
        <taxon>Eubacteriales</taxon>
        <taxon>Clostridiaceae</taxon>
        <taxon>Clostridium</taxon>
    </lineage>
</organism>
<evidence type="ECO:0000256" key="7">
    <source>
        <dbReference type="ARBA" id="ARBA00047407"/>
    </source>
</evidence>
<dbReference type="GO" id="GO:0006412">
    <property type="term" value="P:translation"/>
    <property type="evidence" value="ECO:0007669"/>
    <property type="project" value="UniProtKB-UniRule"/>
</dbReference>
<dbReference type="InterPro" id="IPR000120">
    <property type="entry name" value="Amidase"/>
</dbReference>
<dbReference type="Gene3D" id="3.90.1300.10">
    <property type="entry name" value="Amidase signature (AS) domain"/>
    <property type="match status" value="1"/>
</dbReference>
<dbReference type="EMBL" id="CP096983">
    <property type="protein sequence ID" value="URZ10264.1"/>
    <property type="molecule type" value="Genomic_DNA"/>
</dbReference>
<protein>
    <recommendedName>
        <fullName evidence="8">Glutamyl-tRNA(Gln) amidotransferase subunit A</fullName>
        <shortName evidence="8">Glu-ADT subunit A</shortName>
        <ecNumber evidence="8">6.3.5.7</ecNumber>
    </recommendedName>
</protein>
<dbReference type="InterPro" id="IPR020556">
    <property type="entry name" value="Amidase_CS"/>
</dbReference>
<gene>
    <name evidence="9" type="primary">gatA_1</name>
    <name evidence="8" type="synonym">gatA</name>
    <name evidence="9" type="ORF">CROST_009720</name>
</gene>
<dbReference type="PANTHER" id="PTHR11895:SF151">
    <property type="entry name" value="GLUTAMYL-TRNA(GLN) AMIDOTRANSFERASE SUBUNIT A"/>
    <property type="match status" value="1"/>
</dbReference>
<comment type="function">
    <text evidence="6 8">Allows the formation of correctly charged Gln-tRNA(Gln) through the transamidation of misacylated Glu-tRNA(Gln) in organisms which lack glutaminyl-tRNA synthetase. The reaction takes place in the presence of glutamine and ATP through an activated gamma-phospho-Glu-tRNA(Gln).</text>
</comment>
<dbReference type="Proteomes" id="UP000190951">
    <property type="component" value="Chromosome"/>
</dbReference>
<dbReference type="GO" id="GO:0050567">
    <property type="term" value="F:glutaminyl-tRNA synthase (glutamine-hydrolyzing) activity"/>
    <property type="evidence" value="ECO:0007669"/>
    <property type="project" value="UniProtKB-UniRule"/>
</dbReference>
<comment type="subunit">
    <text evidence="8">Heterotrimer of A, B and C subunits.</text>
</comment>
<dbReference type="HAMAP" id="MF_00120">
    <property type="entry name" value="GatA"/>
    <property type="match status" value="1"/>
</dbReference>
<feature type="active site" description="Charge relay system" evidence="8">
    <location>
        <position position="154"/>
    </location>
</feature>
<evidence type="ECO:0000256" key="3">
    <source>
        <dbReference type="ARBA" id="ARBA00022741"/>
    </source>
</evidence>
<comment type="catalytic activity">
    <reaction evidence="7 8">
        <text>L-glutamyl-tRNA(Gln) + L-glutamine + ATP + H2O = L-glutaminyl-tRNA(Gln) + L-glutamate + ADP + phosphate + H(+)</text>
        <dbReference type="Rhea" id="RHEA:17521"/>
        <dbReference type="Rhea" id="RHEA-COMP:9681"/>
        <dbReference type="Rhea" id="RHEA-COMP:9684"/>
        <dbReference type="ChEBI" id="CHEBI:15377"/>
        <dbReference type="ChEBI" id="CHEBI:15378"/>
        <dbReference type="ChEBI" id="CHEBI:29985"/>
        <dbReference type="ChEBI" id="CHEBI:30616"/>
        <dbReference type="ChEBI" id="CHEBI:43474"/>
        <dbReference type="ChEBI" id="CHEBI:58359"/>
        <dbReference type="ChEBI" id="CHEBI:78520"/>
        <dbReference type="ChEBI" id="CHEBI:78521"/>
        <dbReference type="ChEBI" id="CHEBI:456216"/>
        <dbReference type="EC" id="6.3.5.7"/>
    </reaction>
</comment>
<dbReference type="PANTHER" id="PTHR11895">
    <property type="entry name" value="TRANSAMIDASE"/>
    <property type="match status" value="1"/>
</dbReference>
<evidence type="ECO:0000256" key="6">
    <source>
        <dbReference type="ARBA" id="ARBA00025295"/>
    </source>
</evidence>
<accession>A0A1S8LDV9</accession>
<dbReference type="SUPFAM" id="SSF75304">
    <property type="entry name" value="Amidase signature (AS) enzymes"/>
    <property type="match status" value="1"/>
</dbReference>
<dbReference type="STRING" id="84029.CROST_10170"/>
<dbReference type="Pfam" id="PF01425">
    <property type="entry name" value="Amidase"/>
    <property type="match status" value="1"/>
</dbReference>
<keyword evidence="2 8" id="KW-0436">Ligase</keyword>
<evidence type="ECO:0000256" key="8">
    <source>
        <dbReference type="HAMAP-Rule" id="MF_00120"/>
    </source>
</evidence>
<feature type="active site" description="Charge relay system" evidence="8">
    <location>
        <position position="79"/>
    </location>
</feature>
<evidence type="ECO:0000256" key="2">
    <source>
        <dbReference type="ARBA" id="ARBA00022598"/>
    </source>
</evidence>
<dbReference type="RefSeq" id="WP_077835686.1">
    <property type="nucleotide sequence ID" value="NZ_CP096983.1"/>
</dbReference>
<dbReference type="GO" id="GO:0005524">
    <property type="term" value="F:ATP binding"/>
    <property type="evidence" value="ECO:0007669"/>
    <property type="project" value="UniProtKB-KW"/>
</dbReference>
<evidence type="ECO:0000256" key="5">
    <source>
        <dbReference type="ARBA" id="ARBA00022917"/>
    </source>
</evidence>
<dbReference type="EC" id="6.3.5.7" evidence="8"/>
<name>A0A1S8LDV9_9CLOT</name>
<dbReference type="KEGG" id="crw:CROST_009720"/>
<evidence type="ECO:0000256" key="1">
    <source>
        <dbReference type="ARBA" id="ARBA00008069"/>
    </source>
</evidence>
<dbReference type="AlphaFoldDB" id="A0A1S8LDV9"/>
<feature type="active site" description="Acyl-ester intermediate" evidence="8">
    <location>
        <position position="178"/>
    </location>
</feature>
<dbReference type="InterPro" id="IPR004412">
    <property type="entry name" value="GatA"/>
</dbReference>
<evidence type="ECO:0000256" key="4">
    <source>
        <dbReference type="ARBA" id="ARBA00022840"/>
    </source>
</evidence>
<dbReference type="InterPro" id="IPR023631">
    <property type="entry name" value="Amidase_dom"/>
</dbReference>
<comment type="similarity">
    <text evidence="1 8">Belongs to the amidase family. GatA subfamily.</text>
</comment>
<evidence type="ECO:0000313" key="10">
    <source>
        <dbReference type="Proteomes" id="UP000190951"/>
    </source>
</evidence>
<dbReference type="InterPro" id="IPR036928">
    <property type="entry name" value="AS_sf"/>
</dbReference>
<keyword evidence="5 8" id="KW-0648">Protein biosynthesis</keyword>